<accession>A0A5S9MK87</accession>
<dbReference type="InterPro" id="IPR003481">
    <property type="entry name" value="FliD_N"/>
</dbReference>
<dbReference type="EMBL" id="AP021906">
    <property type="protein sequence ID" value="BBP92604.1"/>
    <property type="molecule type" value="Genomic_DNA"/>
</dbReference>
<feature type="compositionally biased region" description="Low complexity" evidence="7">
    <location>
        <begin position="83"/>
        <end position="93"/>
    </location>
</feature>
<dbReference type="InterPro" id="IPR040026">
    <property type="entry name" value="FliD"/>
</dbReference>
<dbReference type="GO" id="GO:0071973">
    <property type="term" value="P:bacterial-type flagellum-dependent cell motility"/>
    <property type="evidence" value="ECO:0007669"/>
    <property type="project" value="TreeGrafter"/>
</dbReference>
<dbReference type="PANTHER" id="PTHR30288">
    <property type="entry name" value="FLAGELLAR CAP/ASSEMBLY PROTEIN FLID"/>
    <property type="match status" value="1"/>
</dbReference>
<feature type="domain" description="Flagellar hook-associated protein 2 N-terminal" evidence="8">
    <location>
        <begin position="12"/>
        <end position="105"/>
    </location>
</feature>
<evidence type="ECO:0000256" key="2">
    <source>
        <dbReference type="ARBA" id="ARBA00009764"/>
    </source>
</evidence>
<dbReference type="GO" id="GO:0009424">
    <property type="term" value="C:bacterial-type flagellum hook"/>
    <property type="evidence" value="ECO:0007669"/>
    <property type="project" value="InterPro"/>
</dbReference>
<dbReference type="Pfam" id="PF02465">
    <property type="entry name" value="FliD_N"/>
    <property type="match status" value="1"/>
</dbReference>
<dbReference type="AlphaFoldDB" id="A0A5S9MK87"/>
<evidence type="ECO:0000256" key="4">
    <source>
        <dbReference type="ARBA" id="ARBA00023143"/>
    </source>
</evidence>
<evidence type="ECO:0000256" key="3">
    <source>
        <dbReference type="ARBA" id="ARBA00011255"/>
    </source>
</evidence>
<evidence type="ECO:0000256" key="7">
    <source>
        <dbReference type="SAM" id="MobiDB-lite"/>
    </source>
</evidence>
<gene>
    <name evidence="9" type="ORF">BsIDN1_62220</name>
</gene>
<feature type="region of interest" description="Disordered" evidence="7">
    <location>
        <begin position="71"/>
        <end position="93"/>
    </location>
</feature>
<evidence type="ECO:0000256" key="6">
    <source>
        <dbReference type="ARBA" id="ARBA00033192"/>
    </source>
</evidence>
<evidence type="ECO:0000313" key="9">
    <source>
        <dbReference type="EMBL" id="BBP92604.1"/>
    </source>
</evidence>
<evidence type="ECO:0000259" key="8">
    <source>
        <dbReference type="Pfam" id="PF02465"/>
    </source>
</evidence>
<keyword evidence="4" id="KW-0975">Bacterial flagellum</keyword>
<organism evidence="9 10">
    <name type="scientific">Bacillus safensis</name>
    <dbReference type="NCBI Taxonomy" id="561879"/>
    <lineage>
        <taxon>Bacteria</taxon>
        <taxon>Bacillati</taxon>
        <taxon>Bacillota</taxon>
        <taxon>Bacilli</taxon>
        <taxon>Bacillales</taxon>
        <taxon>Bacillaceae</taxon>
        <taxon>Bacillus</taxon>
    </lineage>
</organism>
<proteinExistence type="inferred from homology"/>
<comment type="subcellular location">
    <subcellularLocation>
        <location evidence="1">Bacterial flagellum</location>
    </subcellularLocation>
</comment>
<comment type="similarity">
    <text evidence="2">Belongs to the FliD family.</text>
</comment>
<dbReference type="GO" id="GO:0009421">
    <property type="term" value="C:bacterial-type flagellum filament cap"/>
    <property type="evidence" value="ECO:0007669"/>
    <property type="project" value="InterPro"/>
</dbReference>
<dbReference type="Proteomes" id="UP000464658">
    <property type="component" value="Chromosome"/>
</dbReference>
<comment type="subunit">
    <text evidence="3">Homopentamer.</text>
</comment>
<protein>
    <recommendedName>
        <fullName evidence="6">Filament cap protein</fullName>
    </recommendedName>
    <alternativeName>
        <fullName evidence="5">Flagellar cap protein</fullName>
    </alternativeName>
</protein>
<dbReference type="PANTHER" id="PTHR30288:SF0">
    <property type="entry name" value="FLAGELLAR HOOK-ASSOCIATED PROTEIN 2"/>
    <property type="match status" value="1"/>
</dbReference>
<name>A0A5S9MK87_BACIA</name>
<evidence type="ECO:0000313" key="10">
    <source>
        <dbReference type="Proteomes" id="UP000464658"/>
    </source>
</evidence>
<sequence>MVNRITGFSNVFDIDEIVSKLMKKTEQAPLDTMTRQKQTLEWQRDSYREVNSKIKELDDLINSLNLTRPSTYGAKKVTSSNESAVTATGSTNATSGSIHVTQLATQLPSSNPLVHLDLHQQTERLRLK</sequence>
<evidence type="ECO:0000256" key="1">
    <source>
        <dbReference type="ARBA" id="ARBA00004365"/>
    </source>
</evidence>
<evidence type="ECO:0000256" key="5">
    <source>
        <dbReference type="ARBA" id="ARBA00033074"/>
    </source>
</evidence>
<reference evidence="9 10" key="1">
    <citation type="submission" date="2019-12" db="EMBL/GenBank/DDBJ databases">
        <title>Full genome sequence of a Bacillus safensis strain isolated from commercially available natto in Indonesia.</title>
        <authorList>
            <person name="Yoshida M."/>
            <person name="Uomi M."/>
            <person name="Waturangi D."/>
            <person name="Ekaputri J.J."/>
            <person name="Setiamarga D.H.E."/>
        </authorList>
    </citation>
    <scope>NUCLEOTIDE SEQUENCE [LARGE SCALE GENOMIC DNA]</scope>
    <source>
        <strain evidence="9 10">IDN1</strain>
    </source>
</reference>